<protein>
    <recommendedName>
        <fullName evidence="5">Trimethylamine methyltransferase</fullName>
    </recommendedName>
</protein>
<keyword evidence="3" id="KW-0808">Transferase</keyword>
<name>X0Y3P9_9ZZZZ</name>
<dbReference type="AlphaFoldDB" id="X0Y3P9"/>
<evidence type="ECO:0000256" key="2">
    <source>
        <dbReference type="ARBA" id="ARBA00022603"/>
    </source>
</evidence>
<sequence>FSKKPVVTGTFTVESFEIMKDMLVAVRGSERALREKPLAIFDCCPSPPLKWSNLTCQNLIDASKAGIPAELVSMPLTGATSPVTLAGALVQLTAENLSGIVIHQLAHPGSPIIFGGSPAAFDMRKGTTPMGAVETMMIDAAHVQIGKHLGLPTHAYMGLSDAKIVDGQAGLETGMGALVAALAGANVISGPG</sequence>
<accession>X0Y3P9</accession>
<evidence type="ECO:0008006" key="5">
    <source>
        <dbReference type="Google" id="ProtNLM"/>
    </source>
</evidence>
<feature type="non-terminal residue" evidence="4">
    <location>
        <position position="192"/>
    </location>
</feature>
<reference evidence="4" key="1">
    <citation type="journal article" date="2014" name="Front. Microbiol.">
        <title>High frequency of phylogenetically diverse reductive dehalogenase-homologous genes in deep subseafloor sedimentary metagenomes.</title>
        <authorList>
            <person name="Kawai M."/>
            <person name="Futagami T."/>
            <person name="Toyoda A."/>
            <person name="Takaki Y."/>
            <person name="Nishi S."/>
            <person name="Hori S."/>
            <person name="Arai W."/>
            <person name="Tsubouchi T."/>
            <person name="Morono Y."/>
            <person name="Uchiyama I."/>
            <person name="Ito T."/>
            <person name="Fujiyama A."/>
            <person name="Inagaki F."/>
            <person name="Takami H."/>
        </authorList>
    </citation>
    <scope>NUCLEOTIDE SEQUENCE</scope>
    <source>
        <strain evidence="4">Expedition CK06-06</strain>
    </source>
</reference>
<dbReference type="Gene3D" id="3.20.20.480">
    <property type="entry name" value="Trimethylamine methyltransferase-like"/>
    <property type="match status" value="1"/>
</dbReference>
<evidence type="ECO:0000256" key="3">
    <source>
        <dbReference type="ARBA" id="ARBA00022679"/>
    </source>
</evidence>
<keyword evidence="2" id="KW-0489">Methyltransferase</keyword>
<dbReference type="GO" id="GO:0015948">
    <property type="term" value="P:methanogenesis"/>
    <property type="evidence" value="ECO:0007669"/>
    <property type="project" value="InterPro"/>
</dbReference>
<comment type="caution">
    <text evidence="4">The sequence shown here is derived from an EMBL/GenBank/DDBJ whole genome shotgun (WGS) entry which is preliminary data.</text>
</comment>
<dbReference type="GO" id="GO:0032259">
    <property type="term" value="P:methylation"/>
    <property type="evidence" value="ECO:0007669"/>
    <property type="project" value="UniProtKB-KW"/>
</dbReference>
<evidence type="ECO:0000313" key="4">
    <source>
        <dbReference type="EMBL" id="GAG50390.1"/>
    </source>
</evidence>
<organism evidence="4">
    <name type="scientific">marine sediment metagenome</name>
    <dbReference type="NCBI Taxonomy" id="412755"/>
    <lineage>
        <taxon>unclassified sequences</taxon>
        <taxon>metagenomes</taxon>
        <taxon>ecological metagenomes</taxon>
    </lineage>
</organism>
<proteinExistence type="inferred from homology"/>
<gene>
    <name evidence="4" type="ORF">S01H1_82524</name>
</gene>
<dbReference type="Pfam" id="PF06253">
    <property type="entry name" value="MTTB"/>
    <property type="match status" value="1"/>
</dbReference>
<evidence type="ECO:0000256" key="1">
    <source>
        <dbReference type="ARBA" id="ARBA00007137"/>
    </source>
</evidence>
<dbReference type="InterPro" id="IPR038601">
    <property type="entry name" value="MttB-like_sf"/>
</dbReference>
<feature type="non-terminal residue" evidence="4">
    <location>
        <position position="1"/>
    </location>
</feature>
<dbReference type="GO" id="GO:0008168">
    <property type="term" value="F:methyltransferase activity"/>
    <property type="evidence" value="ECO:0007669"/>
    <property type="project" value="UniProtKB-KW"/>
</dbReference>
<comment type="similarity">
    <text evidence="1">Belongs to the trimethylamine methyltransferase family.</text>
</comment>
<dbReference type="InterPro" id="IPR010426">
    <property type="entry name" value="MTTB_MeTrfase"/>
</dbReference>
<dbReference type="EMBL" id="BARS01055953">
    <property type="protein sequence ID" value="GAG50390.1"/>
    <property type="molecule type" value="Genomic_DNA"/>
</dbReference>